<dbReference type="Proteomes" id="UP000766550">
    <property type="component" value="Unassembled WGS sequence"/>
</dbReference>
<dbReference type="OrthoDB" id="237431at2157"/>
<dbReference type="EMBL" id="JAHQXF010000002">
    <property type="protein sequence ID" value="MBV0924998.1"/>
    <property type="molecule type" value="Genomic_DNA"/>
</dbReference>
<comment type="caution">
    <text evidence="1">The sequence shown here is derived from an EMBL/GenBank/DDBJ whole genome shotgun (WGS) entry which is preliminary data.</text>
</comment>
<proteinExistence type="predicted"/>
<dbReference type="RefSeq" id="WP_162317842.1">
    <property type="nucleotide sequence ID" value="NZ_JAHQXF010000002.1"/>
</dbReference>
<organism evidence="1 2">
    <name type="scientific">Haloarcula limicola</name>
    <dbReference type="NCBI Taxonomy" id="1429915"/>
    <lineage>
        <taxon>Archaea</taxon>
        <taxon>Methanobacteriati</taxon>
        <taxon>Methanobacteriota</taxon>
        <taxon>Stenosarchaea group</taxon>
        <taxon>Halobacteria</taxon>
        <taxon>Halobacteriales</taxon>
        <taxon>Haloarculaceae</taxon>
        <taxon>Haloarcula</taxon>
    </lineage>
</organism>
<dbReference type="AlphaFoldDB" id="A0A8J7YEF5"/>
<evidence type="ECO:0000313" key="2">
    <source>
        <dbReference type="Proteomes" id="UP000766550"/>
    </source>
</evidence>
<name>A0A8J7YEF5_9EURY</name>
<gene>
    <name evidence="1" type="ORF">KTS45_12400</name>
</gene>
<accession>A0A8J7YEF5</accession>
<evidence type="ECO:0000313" key="1">
    <source>
        <dbReference type="EMBL" id="MBV0924998.1"/>
    </source>
</evidence>
<protein>
    <submittedName>
        <fullName evidence="1">DUF2089 domain-containing protein</fullName>
    </submittedName>
</protein>
<reference evidence="1 2" key="1">
    <citation type="submission" date="2021-06" db="EMBL/GenBank/DDBJ databases">
        <title>New haloarchaea isolates fom saline soil.</title>
        <authorList>
            <person name="Duran-Viseras A."/>
            <person name="Sanchez-Porro C.S."/>
            <person name="Ventosa A."/>
        </authorList>
    </citation>
    <scope>NUCLEOTIDE SEQUENCE [LARGE SCALE GENOMIC DNA]</scope>
    <source>
        <strain evidence="1 2">JCM 183640</strain>
    </source>
</reference>
<keyword evidence="2" id="KW-1185">Reference proteome</keyword>
<sequence>MRLNFLRRLRAAFSRDDPASGQSSNSPDWATTALRTCPDCEKTFIVDEMDACPDCGTAVEVTPTERDLGLR</sequence>